<dbReference type="Pfam" id="PF00650">
    <property type="entry name" value="CRAL_TRIO"/>
    <property type="match status" value="1"/>
</dbReference>
<dbReference type="EMBL" id="BMAW01112868">
    <property type="protein sequence ID" value="GFT54836.1"/>
    <property type="molecule type" value="Genomic_DNA"/>
</dbReference>
<sequence>MDLLPAWMKGLTPDMIKKAEEELMENSERKTEALTELKRLIEEEPNFQPLMDEEFLIRFLRAKKYNVDRAFNTLKNYYSFKSRYSGIVTDFTPHDLKFVFEMDKVLVSPKRARNGEGILIVFIGSFDIDKCTIEQHLAASLIGAEIGMETEGSQVCGSHCVIDMQGMTFRKLKHYFQPSFVSLVARCIQDSMPYRIIGIHFVHEPSYFGAAYNVIKPLLSKKLRNRMHFHSDNLESLHEYLPPETLPEELGGYLGKKDFQEFRSMMMQNNDLVDRLNTYVFEGNKSPNQSNNSQAKQDVDPNATTRTLFNVSTS</sequence>
<dbReference type="CDD" id="cd00170">
    <property type="entry name" value="SEC14"/>
    <property type="match status" value="1"/>
</dbReference>
<evidence type="ECO:0000313" key="5">
    <source>
        <dbReference type="Proteomes" id="UP000887013"/>
    </source>
</evidence>
<dbReference type="InterPro" id="IPR001251">
    <property type="entry name" value="CRAL-TRIO_dom"/>
</dbReference>
<gene>
    <name evidence="4" type="primary">TTPAL</name>
    <name evidence="4" type="ORF">NPIL_440512</name>
</gene>
<dbReference type="PRINTS" id="PR00180">
    <property type="entry name" value="CRETINALDHBP"/>
</dbReference>
<dbReference type="Gene3D" id="1.10.8.20">
    <property type="entry name" value="N-terminal domain of phosphatidylinositol transfer protein sec14p"/>
    <property type="match status" value="1"/>
</dbReference>
<feature type="compositionally biased region" description="Polar residues" evidence="2">
    <location>
        <begin position="285"/>
        <end position="314"/>
    </location>
</feature>
<keyword evidence="1" id="KW-0175">Coiled coil</keyword>
<dbReference type="SUPFAM" id="SSF46938">
    <property type="entry name" value="CRAL/TRIO N-terminal domain"/>
    <property type="match status" value="1"/>
</dbReference>
<proteinExistence type="predicted"/>
<dbReference type="OrthoDB" id="6417298at2759"/>
<dbReference type="Gene3D" id="1.20.5.1200">
    <property type="entry name" value="Alpha-tocopherol transfer"/>
    <property type="match status" value="1"/>
</dbReference>
<dbReference type="InterPro" id="IPR036273">
    <property type="entry name" value="CRAL/TRIO_N_dom_sf"/>
</dbReference>
<keyword evidence="5" id="KW-1185">Reference proteome</keyword>
<feature type="domain" description="CRAL-TRIO" evidence="3">
    <location>
        <begin position="95"/>
        <end position="258"/>
    </location>
</feature>
<protein>
    <submittedName>
        <fullName evidence="4">Alpha-tocopherol transfer protein-like</fullName>
    </submittedName>
</protein>
<dbReference type="GO" id="GO:0016020">
    <property type="term" value="C:membrane"/>
    <property type="evidence" value="ECO:0007669"/>
    <property type="project" value="TreeGrafter"/>
</dbReference>
<dbReference type="Pfam" id="PF03765">
    <property type="entry name" value="CRAL_TRIO_N"/>
    <property type="match status" value="1"/>
</dbReference>
<evidence type="ECO:0000256" key="2">
    <source>
        <dbReference type="SAM" id="MobiDB-lite"/>
    </source>
</evidence>
<name>A0A8X6PAS0_NEPPI</name>
<dbReference type="SUPFAM" id="SSF52087">
    <property type="entry name" value="CRAL/TRIO domain"/>
    <property type="match status" value="1"/>
</dbReference>
<dbReference type="InterPro" id="IPR011074">
    <property type="entry name" value="CRAL/TRIO_N_dom"/>
</dbReference>
<dbReference type="Gene3D" id="3.40.525.10">
    <property type="entry name" value="CRAL-TRIO lipid binding domain"/>
    <property type="match status" value="1"/>
</dbReference>
<evidence type="ECO:0000313" key="4">
    <source>
        <dbReference type="EMBL" id="GFT54836.1"/>
    </source>
</evidence>
<accession>A0A8X6PAS0</accession>
<dbReference type="SMART" id="SM01100">
    <property type="entry name" value="CRAL_TRIO_N"/>
    <property type="match status" value="1"/>
</dbReference>
<dbReference type="PANTHER" id="PTHR10174">
    <property type="entry name" value="ALPHA-TOCOPHEROL TRANSFER PROTEIN-RELATED"/>
    <property type="match status" value="1"/>
</dbReference>
<feature type="region of interest" description="Disordered" evidence="2">
    <location>
        <begin position="283"/>
        <end position="314"/>
    </location>
</feature>
<dbReference type="PROSITE" id="PS50191">
    <property type="entry name" value="CRAL_TRIO"/>
    <property type="match status" value="1"/>
</dbReference>
<dbReference type="SMART" id="SM00516">
    <property type="entry name" value="SEC14"/>
    <property type="match status" value="1"/>
</dbReference>
<dbReference type="AlphaFoldDB" id="A0A8X6PAS0"/>
<dbReference type="GO" id="GO:1902936">
    <property type="term" value="F:phosphatidylinositol bisphosphate binding"/>
    <property type="evidence" value="ECO:0007669"/>
    <property type="project" value="TreeGrafter"/>
</dbReference>
<comment type="caution">
    <text evidence="4">The sequence shown here is derived from an EMBL/GenBank/DDBJ whole genome shotgun (WGS) entry which is preliminary data.</text>
</comment>
<feature type="coiled-coil region" evidence="1">
    <location>
        <begin position="16"/>
        <end position="44"/>
    </location>
</feature>
<reference evidence="4" key="1">
    <citation type="submission" date="2020-08" db="EMBL/GenBank/DDBJ databases">
        <title>Multicomponent nature underlies the extraordinary mechanical properties of spider dragline silk.</title>
        <authorList>
            <person name="Kono N."/>
            <person name="Nakamura H."/>
            <person name="Mori M."/>
            <person name="Yoshida Y."/>
            <person name="Ohtoshi R."/>
            <person name="Malay A.D."/>
            <person name="Moran D.A.P."/>
            <person name="Tomita M."/>
            <person name="Numata K."/>
            <person name="Arakawa K."/>
        </authorList>
    </citation>
    <scope>NUCLEOTIDE SEQUENCE</scope>
</reference>
<dbReference type="Proteomes" id="UP000887013">
    <property type="component" value="Unassembled WGS sequence"/>
</dbReference>
<organism evidence="4 5">
    <name type="scientific">Nephila pilipes</name>
    <name type="common">Giant wood spider</name>
    <name type="synonym">Nephila maculata</name>
    <dbReference type="NCBI Taxonomy" id="299642"/>
    <lineage>
        <taxon>Eukaryota</taxon>
        <taxon>Metazoa</taxon>
        <taxon>Ecdysozoa</taxon>
        <taxon>Arthropoda</taxon>
        <taxon>Chelicerata</taxon>
        <taxon>Arachnida</taxon>
        <taxon>Araneae</taxon>
        <taxon>Araneomorphae</taxon>
        <taxon>Entelegynae</taxon>
        <taxon>Araneoidea</taxon>
        <taxon>Nephilidae</taxon>
        <taxon>Nephila</taxon>
    </lineage>
</organism>
<evidence type="ECO:0000256" key="1">
    <source>
        <dbReference type="SAM" id="Coils"/>
    </source>
</evidence>
<dbReference type="InterPro" id="IPR036865">
    <property type="entry name" value="CRAL-TRIO_dom_sf"/>
</dbReference>
<evidence type="ECO:0000259" key="3">
    <source>
        <dbReference type="PROSITE" id="PS50191"/>
    </source>
</evidence>
<dbReference type="PANTHER" id="PTHR10174:SF130">
    <property type="entry name" value="ALPHA-TOCOPHEROL TRANSFER PROTEIN-LIKE"/>
    <property type="match status" value="1"/>
</dbReference>